<dbReference type="Proteomes" id="UP000012174">
    <property type="component" value="Unassembled WGS sequence"/>
</dbReference>
<keyword evidence="1" id="KW-0223">Dioxygenase</keyword>
<gene>
    <name evidence="1" type="ORF">UCREL1_5647</name>
</gene>
<protein>
    <submittedName>
        <fullName evidence="1">Putative 2-nitropropane dioxygenase family protein</fullName>
    </submittedName>
</protein>
<reference evidence="2" key="1">
    <citation type="journal article" date="2013" name="Genome Announc.">
        <title>Draft genome sequence of the grapevine dieback fungus Eutypa lata UCR-EL1.</title>
        <authorList>
            <person name="Blanco-Ulate B."/>
            <person name="Rolshausen P.E."/>
            <person name="Cantu D."/>
        </authorList>
    </citation>
    <scope>NUCLEOTIDE SEQUENCE [LARGE SCALE GENOMIC DNA]</scope>
    <source>
        <strain evidence="2">UCR-EL1</strain>
    </source>
</reference>
<evidence type="ECO:0000313" key="2">
    <source>
        <dbReference type="Proteomes" id="UP000012174"/>
    </source>
</evidence>
<name>M7TBS8_EUTLA</name>
<proteinExistence type="predicted"/>
<dbReference type="HOGENOM" id="CLU_038732_8_1_1"/>
<dbReference type="InterPro" id="IPR013785">
    <property type="entry name" value="Aldolase_TIM"/>
</dbReference>
<dbReference type="EMBL" id="KB706458">
    <property type="protein sequence ID" value="EMR67351.1"/>
    <property type="molecule type" value="Genomic_DNA"/>
</dbReference>
<sequence>MRRWKNTTRLYRNKITDAAIKVERESQTGEFAEIAPFVSGKRGREVFLNGDPEFGVWTAGQVIGLIHDIPTCQELVTRIEKEAEETLTSKLSLASSSKSKL</sequence>
<organism evidence="1 2">
    <name type="scientific">Eutypa lata (strain UCR-EL1)</name>
    <name type="common">Grapevine dieback disease fungus</name>
    <name type="synonym">Eutypa armeniacae</name>
    <dbReference type="NCBI Taxonomy" id="1287681"/>
    <lineage>
        <taxon>Eukaryota</taxon>
        <taxon>Fungi</taxon>
        <taxon>Dikarya</taxon>
        <taxon>Ascomycota</taxon>
        <taxon>Pezizomycotina</taxon>
        <taxon>Sordariomycetes</taxon>
        <taxon>Xylariomycetidae</taxon>
        <taxon>Xylariales</taxon>
        <taxon>Diatrypaceae</taxon>
        <taxon>Eutypa</taxon>
    </lineage>
</organism>
<dbReference type="OrthoDB" id="412383at2759"/>
<evidence type="ECO:0000313" key="1">
    <source>
        <dbReference type="EMBL" id="EMR67351.1"/>
    </source>
</evidence>
<dbReference type="AlphaFoldDB" id="M7TBS8"/>
<keyword evidence="1" id="KW-0560">Oxidoreductase</keyword>
<dbReference type="Gene3D" id="3.20.20.70">
    <property type="entry name" value="Aldolase class I"/>
    <property type="match status" value="1"/>
</dbReference>
<keyword evidence="2" id="KW-1185">Reference proteome</keyword>
<accession>M7TBS8</accession>
<dbReference type="eggNOG" id="ENOG502QQW7">
    <property type="taxonomic scope" value="Eukaryota"/>
</dbReference>
<dbReference type="GO" id="GO:0051213">
    <property type="term" value="F:dioxygenase activity"/>
    <property type="evidence" value="ECO:0007669"/>
    <property type="project" value="UniProtKB-KW"/>
</dbReference>
<dbReference type="KEGG" id="ela:UCREL1_5647"/>